<feature type="domain" description="Disease resistance N-terminal" evidence="4">
    <location>
        <begin position="13"/>
        <end position="85"/>
    </location>
</feature>
<dbReference type="AlphaFoldDB" id="A0A8S0PM57"/>
<evidence type="ECO:0000256" key="2">
    <source>
        <dbReference type="ARBA" id="ARBA00022741"/>
    </source>
</evidence>
<gene>
    <name evidence="5" type="ORF">OLEA9_A114142</name>
</gene>
<reference evidence="5 6" key="1">
    <citation type="submission" date="2019-12" db="EMBL/GenBank/DDBJ databases">
        <authorList>
            <person name="Alioto T."/>
            <person name="Alioto T."/>
            <person name="Gomez Garrido J."/>
        </authorList>
    </citation>
    <scope>NUCLEOTIDE SEQUENCE [LARGE SCALE GENOMIC DNA]</scope>
</reference>
<dbReference type="OrthoDB" id="1743675at2759"/>
<dbReference type="InterPro" id="IPR041118">
    <property type="entry name" value="Rx_N"/>
</dbReference>
<keyword evidence="2" id="KW-0547">Nucleotide-binding</keyword>
<dbReference type="Pfam" id="PF18052">
    <property type="entry name" value="Rx_N"/>
    <property type="match status" value="1"/>
</dbReference>
<accession>A0A8S0PM57</accession>
<dbReference type="Proteomes" id="UP000594638">
    <property type="component" value="Unassembled WGS sequence"/>
</dbReference>
<keyword evidence="1" id="KW-0677">Repeat</keyword>
<evidence type="ECO:0000256" key="1">
    <source>
        <dbReference type="ARBA" id="ARBA00022737"/>
    </source>
</evidence>
<evidence type="ECO:0000259" key="4">
    <source>
        <dbReference type="Pfam" id="PF18052"/>
    </source>
</evidence>
<dbReference type="GO" id="GO:0000166">
    <property type="term" value="F:nucleotide binding"/>
    <property type="evidence" value="ECO:0007669"/>
    <property type="project" value="UniProtKB-KW"/>
</dbReference>
<dbReference type="Gramene" id="OE9A114142T1">
    <property type="protein sequence ID" value="OE9A114142C1"/>
    <property type="gene ID" value="OE9A114142"/>
</dbReference>
<dbReference type="EMBL" id="CACTIH010000117">
    <property type="protein sequence ID" value="CAA2954526.1"/>
    <property type="molecule type" value="Genomic_DNA"/>
</dbReference>
<evidence type="ECO:0000256" key="3">
    <source>
        <dbReference type="ARBA" id="ARBA00022821"/>
    </source>
</evidence>
<evidence type="ECO:0000313" key="6">
    <source>
        <dbReference type="Proteomes" id="UP000594638"/>
    </source>
</evidence>
<protein>
    <recommendedName>
        <fullName evidence="4">Disease resistance N-terminal domain-containing protein</fullName>
    </recommendedName>
</protein>
<organism evidence="5 6">
    <name type="scientific">Olea europaea subsp. europaea</name>
    <dbReference type="NCBI Taxonomy" id="158383"/>
    <lineage>
        <taxon>Eukaryota</taxon>
        <taxon>Viridiplantae</taxon>
        <taxon>Streptophyta</taxon>
        <taxon>Embryophyta</taxon>
        <taxon>Tracheophyta</taxon>
        <taxon>Spermatophyta</taxon>
        <taxon>Magnoliopsida</taxon>
        <taxon>eudicotyledons</taxon>
        <taxon>Gunneridae</taxon>
        <taxon>Pentapetalae</taxon>
        <taxon>asterids</taxon>
        <taxon>lamiids</taxon>
        <taxon>Lamiales</taxon>
        <taxon>Oleaceae</taxon>
        <taxon>Oleeae</taxon>
        <taxon>Olea</taxon>
    </lineage>
</organism>
<proteinExistence type="predicted"/>
<sequence>MGIQNIDLGHFFTVLLEKLSSDEVLEFLRRLGIEALLEELRTTLLRINAVLTDAENKQRDRTVRKWLRDLESSAYNLDELVDQMRLLPS</sequence>
<keyword evidence="6" id="KW-1185">Reference proteome</keyword>
<evidence type="ECO:0000313" key="5">
    <source>
        <dbReference type="EMBL" id="CAA2954526.1"/>
    </source>
</evidence>
<name>A0A8S0PM57_OLEEU</name>
<dbReference type="Gene3D" id="1.20.5.4130">
    <property type="match status" value="1"/>
</dbReference>
<keyword evidence="3" id="KW-0611">Plant defense</keyword>
<dbReference type="GO" id="GO:0006952">
    <property type="term" value="P:defense response"/>
    <property type="evidence" value="ECO:0007669"/>
    <property type="project" value="UniProtKB-KW"/>
</dbReference>
<comment type="caution">
    <text evidence="5">The sequence shown here is derived from an EMBL/GenBank/DDBJ whole genome shotgun (WGS) entry which is preliminary data.</text>
</comment>